<reference evidence="1 2" key="1">
    <citation type="submission" date="2016-10" db="EMBL/GenBank/DDBJ databases">
        <authorList>
            <person name="de Groot N.N."/>
        </authorList>
    </citation>
    <scope>NUCLEOTIDE SEQUENCE [LARGE SCALE GENOMIC DNA]</scope>
    <source>
        <strain evidence="1 2">DSM 25294</strain>
    </source>
</reference>
<dbReference type="AlphaFoldDB" id="A0A1G9DE04"/>
<dbReference type="GO" id="GO:0016740">
    <property type="term" value="F:transferase activity"/>
    <property type="evidence" value="ECO:0007669"/>
    <property type="project" value="UniProtKB-KW"/>
</dbReference>
<dbReference type="InterPro" id="IPR007739">
    <property type="entry name" value="RgpF"/>
</dbReference>
<dbReference type="EMBL" id="FNEK01000047">
    <property type="protein sequence ID" value="SDK62024.1"/>
    <property type="molecule type" value="Genomic_DNA"/>
</dbReference>
<proteinExistence type="predicted"/>
<dbReference type="RefSeq" id="WP_093160444.1">
    <property type="nucleotide sequence ID" value="NZ_FNEK01000047.1"/>
</dbReference>
<dbReference type="Proteomes" id="UP000199382">
    <property type="component" value="Unassembled WGS sequence"/>
</dbReference>
<dbReference type="Pfam" id="PF05045">
    <property type="entry name" value="RgpF"/>
    <property type="match status" value="1"/>
</dbReference>
<dbReference type="STRING" id="571298.SAMN04488026_10474"/>
<organism evidence="1 2">
    <name type="scientific">Aliiruegeria lutimaris</name>
    <dbReference type="NCBI Taxonomy" id="571298"/>
    <lineage>
        <taxon>Bacteria</taxon>
        <taxon>Pseudomonadati</taxon>
        <taxon>Pseudomonadota</taxon>
        <taxon>Alphaproteobacteria</taxon>
        <taxon>Rhodobacterales</taxon>
        <taxon>Roseobacteraceae</taxon>
        <taxon>Aliiruegeria</taxon>
    </lineage>
</organism>
<keyword evidence="2" id="KW-1185">Reference proteome</keyword>
<keyword evidence="1" id="KW-0808">Transferase</keyword>
<gene>
    <name evidence="1" type="ORF">SAMN04488026_10474</name>
</gene>
<evidence type="ECO:0000313" key="2">
    <source>
        <dbReference type="Proteomes" id="UP000199382"/>
    </source>
</evidence>
<evidence type="ECO:0000313" key="1">
    <source>
        <dbReference type="EMBL" id="SDK62024.1"/>
    </source>
</evidence>
<name>A0A1G9DE04_9RHOB</name>
<protein>
    <submittedName>
        <fullName evidence="1">Rhamnosyltransferase</fullName>
    </submittedName>
</protein>
<accession>A0A1G9DE04</accession>
<sequence>MRGLIYTLEVRRGGVSGYALHCLEKLRPIFDHILVVCSDVPETDTLDILKTVSDDLLPMETAPNHHLEGYQKGLQHLGWDQVRKFDDLTLMDHDLVGPVFPVEDVYAHMEERGADLWSLGSRTDGKAVESDPDNLVSVYLCFGSRVLRSADFENFWSNECPKSDGSGVWQDYAFKLAPYFQSRGYTLDAFIRPENYETIYPLFLEMNETLQKGRSPFFLLHPFHSSPALLDEYQINLERVIPYLESVTDYPTRLLWDALLKTTSLRTLHTNLAYQFTFDSKAYNNTPQWDSSLRIAACAHIYYPEAFDEIYARVSNIPHDFDFYVTTASEENKAVLEGKCAEAGITADIRVVGENRGRDMSSLYIDLKDVVMDKNYDLICRLHSKKSPQVHPTTGKYFKNLIFDSVLANRAYTSHLLDFLVTHPHVGMAFAPMIHTGYRTMGHAWYDNRPVFSTILADLNCTVPEEPFSPLAAYGTVYWFRPDALRPMFDDQYQYCQYNKEPDHLDGGLAHGQERAMTYVAQSRGYMSATVWPDFVAAQSTTLMEYKMDSLYSNFPMSKVAPHSNLMAYVSGLVESKTESRRYRLRTPRPLRQFEEYCRPAVKMVGAALGIKHKKKKPRP</sequence>
<dbReference type="OrthoDB" id="7210452at2"/>